<dbReference type="EMBL" id="CATNWA010014131">
    <property type="protein sequence ID" value="CAI9567865.1"/>
    <property type="molecule type" value="Genomic_DNA"/>
</dbReference>
<feature type="signal peptide" evidence="8">
    <location>
        <begin position="1"/>
        <end position="18"/>
    </location>
</feature>
<dbReference type="PANTHER" id="PTHR20935">
    <property type="entry name" value="PHOSPHOGLYCERATE MUTASE-RELATED"/>
    <property type="match status" value="1"/>
</dbReference>
<dbReference type="InterPro" id="IPR013078">
    <property type="entry name" value="His_Pase_superF_clade-1"/>
</dbReference>
<keyword evidence="10" id="KW-1185">Reference proteome</keyword>
<dbReference type="InterPro" id="IPR051021">
    <property type="entry name" value="Mito_Ser/Thr_phosphatase"/>
</dbReference>
<dbReference type="Pfam" id="PF00300">
    <property type="entry name" value="His_Phos_1"/>
    <property type="match status" value="2"/>
</dbReference>
<feature type="chain" id="PRO_5046257790" description="Serine/threonine-protein phosphatase PGAM5, mitochondrial" evidence="8">
    <location>
        <begin position="19"/>
        <end position="269"/>
    </location>
</feature>
<name>A0ABN9D5T0_9NEOB</name>
<proteinExistence type="inferred from homology"/>
<evidence type="ECO:0000256" key="8">
    <source>
        <dbReference type="SAM" id="SignalP"/>
    </source>
</evidence>
<dbReference type="SUPFAM" id="SSF53254">
    <property type="entry name" value="Phosphoglycerate mutase-like"/>
    <property type="match status" value="1"/>
</dbReference>
<gene>
    <name evidence="9" type="ORF">SPARVUS_LOCUS6611005</name>
</gene>
<organism evidence="9 10">
    <name type="scientific">Staurois parvus</name>
    <dbReference type="NCBI Taxonomy" id="386267"/>
    <lineage>
        <taxon>Eukaryota</taxon>
        <taxon>Metazoa</taxon>
        <taxon>Chordata</taxon>
        <taxon>Craniata</taxon>
        <taxon>Vertebrata</taxon>
        <taxon>Euteleostomi</taxon>
        <taxon>Amphibia</taxon>
        <taxon>Batrachia</taxon>
        <taxon>Anura</taxon>
        <taxon>Neobatrachia</taxon>
        <taxon>Ranoidea</taxon>
        <taxon>Ranidae</taxon>
        <taxon>Staurois</taxon>
    </lineage>
</organism>
<dbReference type="PANTHER" id="PTHR20935:SF0">
    <property type="entry name" value="SERINE_THREONINE-PROTEIN PHOSPHATASE PGAM5, MITOCHONDRIAL"/>
    <property type="match status" value="1"/>
</dbReference>
<dbReference type="InterPro" id="IPR029033">
    <property type="entry name" value="His_PPase_superfam"/>
</dbReference>
<evidence type="ECO:0000313" key="10">
    <source>
        <dbReference type="Proteomes" id="UP001162483"/>
    </source>
</evidence>
<dbReference type="Gene3D" id="3.40.50.1240">
    <property type="entry name" value="Phosphoglycerate mutase-like"/>
    <property type="match status" value="1"/>
</dbReference>
<comment type="similarity">
    <text evidence="1">Belongs to the phosphoglycerate mutase family. BPG-dependent PGAM subfamily.</text>
</comment>
<evidence type="ECO:0000256" key="2">
    <source>
        <dbReference type="ARBA" id="ARBA00013081"/>
    </source>
</evidence>
<comment type="caution">
    <text evidence="9">The sequence shown here is derived from an EMBL/GenBank/DDBJ whole genome shotgun (WGS) entry which is preliminary data.</text>
</comment>
<keyword evidence="4" id="KW-0378">Hydrolase</keyword>
<accession>A0ABN9D5T0</accession>
<keyword evidence="3" id="KW-1210">Necrosis</keyword>
<evidence type="ECO:0000256" key="1">
    <source>
        <dbReference type="ARBA" id="ARBA00006717"/>
    </source>
</evidence>
<reference evidence="9" key="1">
    <citation type="submission" date="2023-05" db="EMBL/GenBank/DDBJ databases">
        <authorList>
            <person name="Stuckert A."/>
        </authorList>
    </citation>
    <scope>NUCLEOTIDE SEQUENCE</scope>
</reference>
<dbReference type="Proteomes" id="UP001162483">
    <property type="component" value="Unassembled WGS sequence"/>
</dbReference>
<evidence type="ECO:0000256" key="5">
    <source>
        <dbReference type="ARBA" id="ARBA00039765"/>
    </source>
</evidence>
<dbReference type="EC" id="3.1.3.16" evidence="2"/>
<evidence type="ECO:0000256" key="3">
    <source>
        <dbReference type="ARBA" id="ARBA00022590"/>
    </source>
</evidence>
<protein>
    <recommendedName>
        <fullName evidence="5">Serine/threonine-protein phosphatase PGAM5, mitochondrial</fullName>
        <ecNumber evidence="2">3.1.3.16</ecNumber>
    </recommendedName>
    <alternativeName>
        <fullName evidence="7">Phosphoglycerate mutase family member 5</fullName>
    </alternativeName>
    <alternativeName>
        <fullName evidence="6">Serine/threonine-protein phosphatase Pgam5, mitochondrial</fullName>
    </alternativeName>
</protein>
<keyword evidence="8" id="KW-0732">Signal</keyword>
<evidence type="ECO:0000256" key="6">
    <source>
        <dbReference type="ARBA" id="ARBA00040722"/>
    </source>
</evidence>
<evidence type="ECO:0000256" key="4">
    <source>
        <dbReference type="ARBA" id="ARBA00022801"/>
    </source>
</evidence>
<evidence type="ECO:0000313" key="9">
    <source>
        <dbReference type="EMBL" id="CAI9567865.1"/>
    </source>
</evidence>
<evidence type="ECO:0000256" key="7">
    <source>
        <dbReference type="ARBA" id="ARBA00041839"/>
    </source>
</evidence>
<sequence>MFLRRAFLAGGAALFAAAVLKHSGEDANIAAVLWPPTFTRSWDPNWDRREPRSLINLNDLRGSKEDLKSELKKYKARARRHIFLVRHGQYNVAGESDPERVLTSLGREQANLTGQRLANLGYTYNEMTYSTLQRAKETSEIIGQHLGNMKLTGSDLLREGAPIRPDPESSDWKPDVVYFEDGPRIESAFRTFIHRADHEQRDESYEIIVCHDNVIRYLVCRALQLPPEAWLRMDLNHGSITELVIHHDGHVTLRMLGDAGYMPTSKLSC</sequence>
<dbReference type="SMART" id="SM00855">
    <property type="entry name" value="PGAM"/>
    <property type="match status" value="1"/>
</dbReference>
<dbReference type="CDD" id="cd07067">
    <property type="entry name" value="HP_PGM_like"/>
    <property type="match status" value="1"/>
</dbReference>